<keyword evidence="2" id="KW-0328">Glycosyltransferase</keyword>
<protein>
    <submittedName>
        <fullName evidence="2">Glycosyltransferase</fullName>
        <ecNumber evidence="2">2.4.-.-</ecNumber>
    </submittedName>
</protein>
<reference evidence="2" key="1">
    <citation type="submission" date="2020-04" db="EMBL/GenBank/DDBJ databases">
        <authorList>
            <person name="Zhang T."/>
        </authorList>
    </citation>
    <scope>NUCLEOTIDE SEQUENCE</scope>
    <source>
        <strain evidence="2">HKST-UBA79</strain>
    </source>
</reference>
<dbReference type="Proteomes" id="UP000740557">
    <property type="component" value="Unassembled WGS sequence"/>
</dbReference>
<evidence type="ECO:0000259" key="1">
    <source>
        <dbReference type="Pfam" id="PF00535"/>
    </source>
</evidence>
<name>A0A955J223_UNCKA</name>
<proteinExistence type="predicted"/>
<dbReference type="PANTHER" id="PTHR10859:SF91">
    <property type="entry name" value="DOLICHYL-PHOSPHATE BETA-GLUCOSYLTRANSFERASE"/>
    <property type="match status" value="1"/>
</dbReference>
<dbReference type="PANTHER" id="PTHR10859">
    <property type="entry name" value="GLYCOSYL TRANSFERASE"/>
    <property type="match status" value="1"/>
</dbReference>
<dbReference type="EC" id="2.4.-.-" evidence="2"/>
<sequence length="266" mass="30960">MLVSIIIPAYKQENTIVRDLESIYSVMKNTRWDFELIVVVDGEFDATFKNASKVKHNNVRVVGYSTNRGKGYALRYGIARSTGDYIVFMDAGMDINPNGISLILEHMQWYNADVIVGSKRHIASRVHNYPIVRKMYTWGYHLLVKLLFRLPLKDTQAGLKVYRRAVLEKVLPRLVVKKFAIDVEVLAVAYRLGFVRMYDAPIEVSLGFSDTSFNPLFVFDKNIQAMVWDTVAIFYRMYFLKYYDDGNKRKWIYDRELSMRINTGES</sequence>
<dbReference type="GO" id="GO:0006487">
    <property type="term" value="P:protein N-linked glycosylation"/>
    <property type="evidence" value="ECO:0007669"/>
    <property type="project" value="TreeGrafter"/>
</dbReference>
<dbReference type="GO" id="GO:0016757">
    <property type="term" value="F:glycosyltransferase activity"/>
    <property type="evidence" value="ECO:0007669"/>
    <property type="project" value="UniProtKB-KW"/>
</dbReference>
<dbReference type="InterPro" id="IPR001173">
    <property type="entry name" value="Glyco_trans_2-like"/>
</dbReference>
<gene>
    <name evidence="2" type="ORF">KC980_03275</name>
</gene>
<dbReference type="SUPFAM" id="SSF53448">
    <property type="entry name" value="Nucleotide-diphospho-sugar transferases"/>
    <property type="match status" value="1"/>
</dbReference>
<accession>A0A955J223</accession>
<evidence type="ECO:0000313" key="2">
    <source>
        <dbReference type="EMBL" id="MCA9308508.1"/>
    </source>
</evidence>
<dbReference type="Pfam" id="PF00535">
    <property type="entry name" value="Glycos_transf_2"/>
    <property type="match status" value="1"/>
</dbReference>
<comment type="caution">
    <text evidence="2">The sequence shown here is derived from an EMBL/GenBank/DDBJ whole genome shotgun (WGS) entry which is preliminary data.</text>
</comment>
<feature type="domain" description="Glycosyltransferase 2-like" evidence="1">
    <location>
        <begin position="4"/>
        <end position="170"/>
    </location>
</feature>
<dbReference type="EMBL" id="JAGQNX010000099">
    <property type="protein sequence ID" value="MCA9308508.1"/>
    <property type="molecule type" value="Genomic_DNA"/>
</dbReference>
<dbReference type="InterPro" id="IPR029044">
    <property type="entry name" value="Nucleotide-diphossugar_trans"/>
</dbReference>
<dbReference type="Gene3D" id="3.90.550.10">
    <property type="entry name" value="Spore Coat Polysaccharide Biosynthesis Protein SpsA, Chain A"/>
    <property type="match status" value="1"/>
</dbReference>
<organism evidence="2 3">
    <name type="scientific">candidate division WWE3 bacterium</name>
    <dbReference type="NCBI Taxonomy" id="2053526"/>
    <lineage>
        <taxon>Bacteria</taxon>
        <taxon>Katanobacteria</taxon>
    </lineage>
</organism>
<keyword evidence="2" id="KW-0808">Transferase</keyword>
<dbReference type="AlphaFoldDB" id="A0A955J223"/>
<reference evidence="2" key="2">
    <citation type="journal article" date="2021" name="Microbiome">
        <title>Successional dynamics and alternative stable states in a saline activated sludge microbial community over 9 years.</title>
        <authorList>
            <person name="Wang Y."/>
            <person name="Ye J."/>
            <person name="Ju F."/>
            <person name="Liu L."/>
            <person name="Boyd J.A."/>
            <person name="Deng Y."/>
            <person name="Parks D.H."/>
            <person name="Jiang X."/>
            <person name="Yin X."/>
            <person name="Woodcroft B.J."/>
            <person name="Tyson G.W."/>
            <person name="Hugenholtz P."/>
            <person name="Polz M.F."/>
            <person name="Zhang T."/>
        </authorList>
    </citation>
    <scope>NUCLEOTIDE SEQUENCE</scope>
    <source>
        <strain evidence="2">HKST-UBA79</strain>
    </source>
</reference>
<evidence type="ECO:0000313" key="3">
    <source>
        <dbReference type="Proteomes" id="UP000740557"/>
    </source>
</evidence>